<accession>A0ACB9H136</accession>
<name>A0ACB9H136_CICIN</name>
<gene>
    <name evidence="1" type="ORF">L2E82_01952</name>
</gene>
<keyword evidence="2" id="KW-1185">Reference proteome</keyword>
<evidence type="ECO:0000313" key="2">
    <source>
        <dbReference type="Proteomes" id="UP001055811"/>
    </source>
</evidence>
<dbReference type="Proteomes" id="UP001055811">
    <property type="component" value="Linkage Group LG01"/>
</dbReference>
<organism evidence="1 2">
    <name type="scientific">Cichorium intybus</name>
    <name type="common">Chicory</name>
    <dbReference type="NCBI Taxonomy" id="13427"/>
    <lineage>
        <taxon>Eukaryota</taxon>
        <taxon>Viridiplantae</taxon>
        <taxon>Streptophyta</taxon>
        <taxon>Embryophyta</taxon>
        <taxon>Tracheophyta</taxon>
        <taxon>Spermatophyta</taxon>
        <taxon>Magnoliopsida</taxon>
        <taxon>eudicotyledons</taxon>
        <taxon>Gunneridae</taxon>
        <taxon>Pentapetalae</taxon>
        <taxon>asterids</taxon>
        <taxon>campanulids</taxon>
        <taxon>Asterales</taxon>
        <taxon>Asteraceae</taxon>
        <taxon>Cichorioideae</taxon>
        <taxon>Cichorieae</taxon>
        <taxon>Cichoriinae</taxon>
        <taxon>Cichorium</taxon>
    </lineage>
</organism>
<reference evidence="1 2" key="2">
    <citation type="journal article" date="2022" name="Mol. Ecol. Resour.">
        <title>The genomes of chicory, endive, great burdock and yacon provide insights into Asteraceae paleo-polyploidization history and plant inulin production.</title>
        <authorList>
            <person name="Fan W."/>
            <person name="Wang S."/>
            <person name="Wang H."/>
            <person name="Wang A."/>
            <person name="Jiang F."/>
            <person name="Liu H."/>
            <person name="Zhao H."/>
            <person name="Xu D."/>
            <person name="Zhang Y."/>
        </authorList>
    </citation>
    <scope>NUCLEOTIDE SEQUENCE [LARGE SCALE GENOMIC DNA]</scope>
    <source>
        <strain evidence="2">cv. Punajuju</strain>
        <tissue evidence="1">Leaves</tissue>
    </source>
</reference>
<proteinExistence type="predicted"/>
<evidence type="ECO:0000313" key="1">
    <source>
        <dbReference type="EMBL" id="KAI3789163.1"/>
    </source>
</evidence>
<protein>
    <submittedName>
        <fullName evidence="1">Uncharacterized protein</fullName>
    </submittedName>
</protein>
<comment type="caution">
    <text evidence="1">The sequence shown here is derived from an EMBL/GenBank/DDBJ whole genome shotgun (WGS) entry which is preliminary data.</text>
</comment>
<dbReference type="EMBL" id="CM042009">
    <property type="protein sequence ID" value="KAI3789163.1"/>
    <property type="molecule type" value="Genomic_DNA"/>
</dbReference>
<reference evidence="2" key="1">
    <citation type="journal article" date="2022" name="Mol. Ecol. Resour.">
        <title>The genomes of chicory, endive, great burdock and yacon provide insights into Asteraceae palaeo-polyploidization history and plant inulin production.</title>
        <authorList>
            <person name="Fan W."/>
            <person name="Wang S."/>
            <person name="Wang H."/>
            <person name="Wang A."/>
            <person name="Jiang F."/>
            <person name="Liu H."/>
            <person name="Zhao H."/>
            <person name="Xu D."/>
            <person name="Zhang Y."/>
        </authorList>
    </citation>
    <scope>NUCLEOTIDE SEQUENCE [LARGE SCALE GENOMIC DNA]</scope>
    <source>
        <strain evidence="2">cv. Punajuju</strain>
    </source>
</reference>
<sequence length="538" mass="60294">MFVFVQLDWVASFSFGPAVWVPSSYLPVPTLVNFEKRELSYGQYWNKCVIMRIAHPPVAVAFAATPEEDAFDSIRTAAAQLNVGGPGLRKKATGVRPWLLLDSTGQAQIIEAGKHAIMRRTGLPARDLRILDPILSYPSTVLGRERAIVINLEHIKAIITAQEVLLLNSKDPSVAPFVDELQRRILRHHHATSQEGRVDGDNDWTHLYDLGEPRSREVSPPRVTPTIPERTHDVKPDGKHSFDKRDGPKLLPFEFIALEACLEAACGSLDNEARTLEQEAHPALDKLTSKISTLNLERVRQIKSRLVAITGRVQKVRDELEHLLDDDEDMAEMYLTDKLEQQLDDSSSSTFVDEEDGVDEDILQTEIDDRVPGEDSVDNQPEQLYRANTLGRDSRGTHTSRTSTTRSGHSKHLDVEELEMLLEAYFVQIDGTLNKLSTLREYVDDTEDYINIMLDDKQNHLLQMGVMLTTATLVVSAFVVVAGVFGMNIHVELFNADNDTEKAVGMRKFLWTVGGGTTGSIFLYVVAIAWCKSKRLLE</sequence>